<sequence length="247" mass="26825">MEVLLPLPNNSLLLLPISITTGRGRAAPKPKRRRHCCRSSVEEIRVCNNRTCRRQGSLQTLETLAGVAPPSVTVKACGCLGRCGSGPNLVALPGGVVFGHCATAARSAEVMVVLCGADPDDAKKSLEALALRKKAEIELEKGSFLNAESLLSQAIELKPIGGINIIYKDRSRTRLAMSKYAEALEDAREALTFRTQYVEGHICQGDAFLAMNQFDLAEKSYLTALDIDPSIRRSKSFKVLLNSLRSK</sequence>
<evidence type="ECO:0000313" key="3">
    <source>
        <dbReference type="Proteomes" id="UP000030645"/>
    </source>
</evidence>
<dbReference type="Pfam" id="PF13181">
    <property type="entry name" value="TPR_8"/>
    <property type="match status" value="1"/>
</dbReference>
<proteinExistence type="predicted"/>
<reference evidence="3" key="1">
    <citation type="submission" date="2013-01" db="EMBL/GenBank/DDBJ databases">
        <title>Draft Genome Sequence of a Mulberry Tree, Morus notabilis C.K. Schneid.</title>
        <authorList>
            <person name="He N."/>
            <person name="Zhao S."/>
        </authorList>
    </citation>
    <scope>NUCLEOTIDE SEQUENCE</scope>
</reference>
<keyword evidence="3" id="KW-1185">Reference proteome</keyword>
<dbReference type="InterPro" id="IPR036249">
    <property type="entry name" value="Thioredoxin-like_sf"/>
</dbReference>
<keyword evidence="1" id="KW-0802">TPR repeat</keyword>
<dbReference type="EMBL" id="KE344806">
    <property type="protein sequence ID" value="EXB80245.1"/>
    <property type="molecule type" value="Genomic_DNA"/>
</dbReference>
<gene>
    <name evidence="2" type="ORF">L484_025094</name>
</gene>
<feature type="repeat" description="TPR" evidence="1">
    <location>
        <begin position="198"/>
        <end position="231"/>
    </location>
</feature>
<dbReference type="Gene3D" id="1.25.40.10">
    <property type="entry name" value="Tetratricopeptide repeat domain"/>
    <property type="match status" value="1"/>
</dbReference>
<name>W9RZH2_9ROSA</name>
<dbReference type="SUPFAM" id="SSF52833">
    <property type="entry name" value="Thioredoxin-like"/>
    <property type="match status" value="1"/>
</dbReference>
<evidence type="ECO:0000256" key="1">
    <source>
        <dbReference type="PROSITE-ProRule" id="PRU00339"/>
    </source>
</evidence>
<dbReference type="Gene3D" id="3.40.30.10">
    <property type="entry name" value="Glutaredoxin"/>
    <property type="match status" value="1"/>
</dbReference>
<dbReference type="eggNOG" id="ENOG502QPZN">
    <property type="taxonomic scope" value="Eukaryota"/>
</dbReference>
<dbReference type="OrthoDB" id="2423701at2759"/>
<dbReference type="PANTHER" id="PTHR47682:SF1">
    <property type="entry name" value="TETRATRICOPEPTIDE REPEAT (TPR)-CONTAINING PROTEIN"/>
    <property type="match status" value="1"/>
</dbReference>
<dbReference type="Proteomes" id="UP000030645">
    <property type="component" value="Unassembled WGS sequence"/>
</dbReference>
<dbReference type="KEGG" id="mnt:21407810"/>
<dbReference type="STRING" id="981085.W9RZH2"/>
<accession>W9RZH2</accession>
<dbReference type="AlphaFoldDB" id="W9RZH2"/>
<organism evidence="2 3">
    <name type="scientific">Morus notabilis</name>
    <dbReference type="NCBI Taxonomy" id="981085"/>
    <lineage>
        <taxon>Eukaryota</taxon>
        <taxon>Viridiplantae</taxon>
        <taxon>Streptophyta</taxon>
        <taxon>Embryophyta</taxon>
        <taxon>Tracheophyta</taxon>
        <taxon>Spermatophyta</taxon>
        <taxon>Magnoliopsida</taxon>
        <taxon>eudicotyledons</taxon>
        <taxon>Gunneridae</taxon>
        <taxon>Pentapetalae</taxon>
        <taxon>rosids</taxon>
        <taxon>fabids</taxon>
        <taxon>Rosales</taxon>
        <taxon>Moraceae</taxon>
        <taxon>Moreae</taxon>
        <taxon>Morus</taxon>
    </lineage>
</organism>
<dbReference type="PROSITE" id="PS50005">
    <property type="entry name" value="TPR"/>
    <property type="match status" value="1"/>
</dbReference>
<dbReference type="InterPro" id="IPR019734">
    <property type="entry name" value="TPR_rpt"/>
</dbReference>
<evidence type="ECO:0000313" key="2">
    <source>
        <dbReference type="EMBL" id="EXB80245.1"/>
    </source>
</evidence>
<dbReference type="SUPFAM" id="SSF48452">
    <property type="entry name" value="TPR-like"/>
    <property type="match status" value="1"/>
</dbReference>
<dbReference type="SMART" id="SM00028">
    <property type="entry name" value="TPR"/>
    <property type="match status" value="3"/>
</dbReference>
<dbReference type="CDD" id="cd02980">
    <property type="entry name" value="TRX_Fd_family"/>
    <property type="match status" value="1"/>
</dbReference>
<dbReference type="InterPro" id="IPR011990">
    <property type="entry name" value="TPR-like_helical_dom_sf"/>
</dbReference>
<protein>
    <submittedName>
        <fullName evidence="2">Small glutamine-rich tetratricopeptide repeat-containing protein beta</fullName>
    </submittedName>
</protein>
<dbReference type="PANTHER" id="PTHR47682">
    <property type="entry name" value="TETRATRICOPEPTIDE REPEAT (TPR)-CONTAINING PROTEIN"/>
    <property type="match status" value="1"/>
</dbReference>